<dbReference type="Proteomes" id="UP000279307">
    <property type="component" value="Chromosome 4"/>
</dbReference>
<reference evidence="4 6" key="2">
    <citation type="journal article" date="2018" name="Genome Res.">
        <title>The genomic architecture and molecular evolution of ant odorant receptors.</title>
        <authorList>
            <person name="McKenzie S.K."/>
            <person name="Kronauer D.J.C."/>
        </authorList>
    </citation>
    <scope>NUCLEOTIDE SEQUENCE [LARGE SCALE GENOMIC DNA]</scope>
    <source>
        <strain evidence="4">Clonal line C1</strain>
    </source>
</reference>
<dbReference type="OMA" id="LTIFTHT"/>
<evidence type="ECO:0008006" key="7">
    <source>
        <dbReference type="Google" id="ProtNLM"/>
    </source>
</evidence>
<gene>
    <name evidence="4" type="ORF">DMN91_003754</name>
    <name evidence="3" type="ORF">X777_10062</name>
</gene>
<feature type="signal peptide" evidence="2">
    <location>
        <begin position="1"/>
        <end position="23"/>
    </location>
</feature>
<evidence type="ECO:0000313" key="5">
    <source>
        <dbReference type="Proteomes" id="UP000053097"/>
    </source>
</evidence>
<feature type="transmembrane region" description="Helical" evidence="1">
    <location>
        <begin position="154"/>
        <end position="175"/>
    </location>
</feature>
<reference evidence="3 5" key="1">
    <citation type="journal article" date="2014" name="Curr. Biol.">
        <title>The genome of the clonal raider ant Cerapachys biroi.</title>
        <authorList>
            <person name="Oxley P.R."/>
            <person name="Ji L."/>
            <person name="Fetter-Pruneda I."/>
            <person name="McKenzie S.K."/>
            <person name="Li C."/>
            <person name="Hu H."/>
            <person name="Zhang G."/>
            <person name="Kronauer D.J."/>
        </authorList>
    </citation>
    <scope>NUCLEOTIDE SEQUENCE [LARGE SCALE GENOMIC DNA]</scope>
</reference>
<keyword evidence="1" id="KW-0472">Membrane</keyword>
<dbReference type="STRING" id="2015173.A0A026X2B4"/>
<proteinExistence type="predicted"/>
<protein>
    <recommendedName>
        <fullName evidence="7">DUF4789 domain-containing protein</fullName>
    </recommendedName>
</protein>
<keyword evidence="5" id="KW-1185">Reference proteome</keyword>
<organism evidence="3 5">
    <name type="scientific">Ooceraea biroi</name>
    <name type="common">Clonal raider ant</name>
    <name type="synonym">Cerapachys biroi</name>
    <dbReference type="NCBI Taxonomy" id="2015173"/>
    <lineage>
        <taxon>Eukaryota</taxon>
        <taxon>Metazoa</taxon>
        <taxon>Ecdysozoa</taxon>
        <taxon>Arthropoda</taxon>
        <taxon>Hexapoda</taxon>
        <taxon>Insecta</taxon>
        <taxon>Pterygota</taxon>
        <taxon>Neoptera</taxon>
        <taxon>Endopterygota</taxon>
        <taxon>Hymenoptera</taxon>
        <taxon>Apocrita</taxon>
        <taxon>Aculeata</taxon>
        <taxon>Formicoidea</taxon>
        <taxon>Formicidae</taxon>
        <taxon>Dorylinae</taxon>
        <taxon>Ooceraea</taxon>
    </lineage>
</organism>
<keyword evidence="2" id="KW-0732">Signal</keyword>
<evidence type="ECO:0000313" key="3">
    <source>
        <dbReference type="EMBL" id="EZA62432.1"/>
    </source>
</evidence>
<name>A0A026X2B4_OOCBI</name>
<evidence type="ECO:0000313" key="4">
    <source>
        <dbReference type="EMBL" id="RLU23549.1"/>
    </source>
</evidence>
<dbReference type="EMBL" id="QOIP01000004">
    <property type="protein sequence ID" value="RLU23549.1"/>
    <property type="molecule type" value="Genomic_DNA"/>
</dbReference>
<reference evidence="4" key="3">
    <citation type="submission" date="2018-07" db="EMBL/GenBank/DDBJ databases">
        <authorList>
            <person name="Mckenzie S.K."/>
            <person name="Kronauer D.J.C."/>
        </authorList>
    </citation>
    <scope>NUCLEOTIDE SEQUENCE</scope>
    <source>
        <strain evidence="4">Clonal line C1</strain>
    </source>
</reference>
<feature type="chain" id="PRO_5035983214" description="DUF4789 domain-containing protein" evidence="2">
    <location>
        <begin position="24"/>
        <end position="178"/>
    </location>
</feature>
<dbReference type="EMBL" id="KK107020">
    <property type="protein sequence ID" value="EZA62432.1"/>
    <property type="molecule type" value="Genomic_DNA"/>
</dbReference>
<keyword evidence="1" id="KW-1133">Transmembrane helix</keyword>
<dbReference type="Proteomes" id="UP000053097">
    <property type="component" value="Unassembled WGS sequence"/>
</dbReference>
<accession>A0A026X2B4</accession>
<evidence type="ECO:0000256" key="1">
    <source>
        <dbReference type="SAM" id="Phobius"/>
    </source>
</evidence>
<keyword evidence="1" id="KW-0812">Transmembrane</keyword>
<dbReference type="OrthoDB" id="8187791at2759"/>
<dbReference type="AlphaFoldDB" id="A0A026X2B4"/>
<sequence length="178" mass="19817">MGGNYYLAVLLAISVNNVLLAACFEGPHCFNFTWPTTGIEEKNCTKHNERNPHTPCMTPYESAVKPNTTKLWEDAQTNSSLTKFFCPLEDDNVCIRYTYNYNGAIANVSYFCGKVVEDRTLPVTSGCYSQRTDGFTIEACVCQTRGNNMPCNTAIRSTCTILIIIMATAASLFIYKIL</sequence>
<evidence type="ECO:0000256" key="2">
    <source>
        <dbReference type="SAM" id="SignalP"/>
    </source>
</evidence>
<evidence type="ECO:0000313" key="6">
    <source>
        <dbReference type="Proteomes" id="UP000279307"/>
    </source>
</evidence>